<organism evidence="2 3">
    <name type="scientific">Thalassotalea algicola</name>
    <dbReference type="NCBI Taxonomy" id="2716224"/>
    <lineage>
        <taxon>Bacteria</taxon>
        <taxon>Pseudomonadati</taxon>
        <taxon>Pseudomonadota</taxon>
        <taxon>Gammaproteobacteria</taxon>
        <taxon>Alteromonadales</taxon>
        <taxon>Colwelliaceae</taxon>
        <taxon>Thalassotalea</taxon>
    </lineage>
</organism>
<feature type="signal peptide" evidence="1">
    <location>
        <begin position="1"/>
        <end position="20"/>
    </location>
</feature>
<dbReference type="EMBL" id="JABBXH010000004">
    <property type="protein sequence ID" value="NMP32795.1"/>
    <property type="molecule type" value="Genomic_DNA"/>
</dbReference>
<evidence type="ECO:0000313" key="2">
    <source>
        <dbReference type="EMBL" id="NMP32795.1"/>
    </source>
</evidence>
<accession>A0A7Y0Q939</accession>
<dbReference type="RefSeq" id="WP_169076093.1">
    <property type="nucleotide sequence ID" value="NZ_JABBXH010000004.1"/>
</dbReference>
<name>A0A7Y0Q939_9GAMM</name>
<keyword evidence="1" id="KW-0732">Signal</keyword>
<proteinExistence type="predicted"/>
<dbReference type="InterPro" id="IPR046634">
    <property type="entry name" value="DUF6746"/>
</dbReference>
<dbReference type="AlphaFoldDB" id="A0A7Y0Q939"/>
<dbReference type="Pfam" id="PF20531">
    <property type="entry name" value="DUF6746"/>
    <property type="match status" value="1"/>
</dbReference>
<keyword evidence="3" id="KW-1185">Reference proteome</keyword>
<dbReference type="Proteomes" id="UP000568664">
    <property type="component" value="Unassembled WGS sequence"/>
</dbReference>
<feature type="chain" id="PRO_5031299594" evidence="1">
    <location>
        <begin position="21"/>
        <end position="127"/>
    </location>
</feature>
<sequence length="127" mass="14056">MKIITTVFTSLTLVVSTAQADEKYSHFPSLESPNTPVALCNLLKFKEKLQTIVSKKTLTPEDMVKVHELTYTLENAVIRLRTDLATIAVDLEKVHLASEHLDKETIKASGEKYLTATNLLLASPKCG</sequence>
<evidence type="ECO:0000313" key="3">
    <source>
        <dbReference type="Proteomes" id="UP000568664"/>
    </source>
</evidence>
<protein>
    <submittedName>
        <fullName evidence="2">Uncharacterized protein</fullName>
    </submittedName>
</protein>
<evidence type="ECO:0000256" key="1">
    <source>
        <dbReference type="SAM" id="SignalP"/>
    </source>
</evidence>
<reference evidence="2 3" key="1">
    <citation type="submission" date="2020-04" db="EMBL/GenBank/DDBJ databases">
        <title>Thalassotalea sp. M1531, isolated from the surface of marine red alga.</title>
        <authorList>
            <person name="Pang L."/>
            <person name="Lu D.-C."/>
        </authorList>
    </citation>
    <scope>NUCLEOTIDE SEQUENCE [LARGE SCALE GENOMIC DNA]</scope>
    <source>
        <strain evidence="2 3">M1531</strain>
    </source>
</reference>
<gene>
    <name evidence="2" type="ORF">HII17_14660</name>
</gene>
<comment type="caution">
    <text evidence="2">The sequence shown here is derived from an EMBL/GenBank/DDBJ whole genome shotgun (WGS) entry which is preliminary data.</text>
</comment>